<dbReference type="AlphaFoldDB" id="A0A0D8FQ99"/>
<evidence type="ECO:0000313" key="2">
    <source>
        <dbReference type="Proteomes" id="UP000032336"/>
    </source>
</evidence>
<protein>
    <submittedName>
        <fullName evidence="1">Uncharacterized protein</fullName>
    </submittedName>
</protein>
<accession>A0A0D8FQ99</accession>
<organism evidence="1 2">
    <name type="scientific">Ferrimicrobium acidiphilum DSM 19497</name>
    <dbReference type="NCBI Taxonomy" id="1121877"/>
    <lineage>
        <taxon>Bacteria</taxon>
        <taxon>Bacillati</taxon>
        <taxon>Actinomycetota</taxon>
        <taxon>Acidimicrobiia</taxon>
        <taxon>Acidimicrobiales</taxon>
        <taxon>Acidimicrobiaceae</taxon>
        <taxon>Ferrimicrobium</taxon>
    </lineage>
</organism>
<proteinExistence type="predicted"/>
<gene>
    <name evidence="1" type="ORF">FEAC_27930</name>
</gene>
<keyword evidence="2" id="KW-1185">Reference proteome</keyword>
<name>A0A0D8FQ99_9ACTN</name>
<evidence type="ECO:0000313" key="1">
    <source>
        <dbReference type="EMBL" id="KJE75453.1"/>
    </source>
</evidence>
<sequence>MTILSLDDCPISFTAPKLQDFLACVQPGEPSLPASARTYATRARLHLGRSSDRDTTKLLSETRYEPLNRFALATEKHFPRSFTRPTLGGDLNSYLLDSYQTLTDIEVTGGSLEEAFVELTREEAN</sequence>
<dbReference type="Proteomes" id="UP000032336">
    <property type="component" value="Unassembled WGS sequence"/>
</dbReference>
<comment type="caution">
    <text evidence="1">The sequence shown here is derived from an EMBL/GenBank/DDBJ whole genome shotgun (WGS) entry which is preliminary data.</text>
</comment>
<dbReference type="EMBL" id="JXUW01000040">
    <property type="protein sequence ID" value="KJE75453.1"/>
    <property type="molecule type" value="Genomic_DNA"/>
</dbReference>
<dbReference type="STRING" id="1121877.FEAC_27930"/>
<reference evidence="1 2" key="1">
    <citation type="submission" date="2015-01" db="EMBL/GenBank/DDBJ databases">
        <title>Draft genome of the acidophilic iron oxidizer Ferrimicrobium acidiphilum strain T23.</title>
        <authorList>
            <person name="Poehlein A."/>
            <person name="Eisen S."/>
            <person name="Schloemann M."/>
            <person name="Johnson B.D."/>
            <person name="Daniel R."/>
            <person name="Muehling M."/>
        </authorList>
    </citation>
    <scope>NUCLEOTIDE SEQUENCE [LARGE SCALE GENOMIC DNA]</scope>
    <source>
        <strain evidence="1 2">T23</strain>
    </source>
</reference>